<dbReference type="InterPro" id="IPR036702">
    <property type="entry name" value="ComB-like_sf"/>
</dbReference>
<gene>
    <name evidence="8" type="primary">comB</name>
    <name evidence="9" type="ORF">LX87_00252</name>
</gene>
<dbReference type="HAMAP" id="MF_00490">
    <property type="entry name" value="ComB"/>
    <property type="match status" value="1"/>
</dbReference>
<evidence type="ECO:0000256" key="8">
    <source>
        <dbReference type="HAMAP-Rule" id="MF_00490"/>
    </source>
</evidence>
<evidence type="ECO:0000256" key="1">
    <source>
        <dbReference type="ARBA" id="ARBA00001946"/>
    </source>
</evidence>
<evidence type="ECO:0000256" key="6">
    <source>
        <dbReference type="ARBA" id="ARBA00022842"/>
    </source>
</evidence>
<reference evidence="9 10" key="1">
    <citation type="submission" date="2018-06" db="EMBL/GenBank/DDBJ databases">
        <title>Genomic Encyclopedia of Archaeal and Bacterial Type Strains, Phase II (KMG-II): from individual species to whole genera.</title>
        <authorList>
            <person name="Goeker M."/>
        </authorList>
    </citation>
    <scope>NUCLEOTIDE SEQUENCE [LARGE SCALE GENOMIC DNA]</scope>
    <source>
        <strain evidence="9 10">DSM 21851</strain>
    </source>
</reference>
<dbReference type="RefSeq" id="WP_111626356.1">
    <property type="nucleotide sequence ID" value="NZ_QLMC01000001.1"/>
</dbReference>
<proteinExistence type="inferred from homology"/>
<name>A0A327X525_LARAB</name>
<dbReference type="SUPFAM" id="SSF142823">
    <property type="entry name" value="ComB-like"/>
    <property type="match status" value="1"/>
</dbReference>
<evidence type="ECO:0000256" key="7">
    <source>
        <dbReference type="ARBA" id="ARBA00033711"/>
    </source>
</evidence>
<organism evidence="9 10">
    <name type="scientific">Larkinella arboricola</name>
    <dbReference type="NCBI Taxonomy" id="643671"/>
    <lineage>
        <taxon>Bacteria</taxon>
        <taxon>Pseudomonadati</taxon>
        <taxon>Bacteroidota</taxon>
        <taxon>Cytophagia</taxon>
        <taxon>Cytophagales</taxon>
        <taxon>Spirosomataceae</taxon>
        <taxon>Larkinella</taxon>
    </lineage>
</organism>
<dbReference type="Pfam" id="PF04029">
    <property type="entry name" value="2-ph_phosp"/>
    <property type="match status" value="1"/>
</dbReference>
<comment type="caution">
    <text evidence="9">The sequence shown here is derived from an EMBL/GenBank/DDBJ whole genome shotgun (WGS) entry which is preliminary data.</text>
</comment>
<dbReference type="Proteomes" id="UP000248790">
    <property type="component" value="Unassembled WGS sequence"/>
</dbReference>
<sequence>MKTIDVCLTPDLLHLHSDSLENSIVIVADVFRATSCMVTAFAHGVNSIIPVATVEECSQLQSRGYLAAAERNAKMIEGFDLDNSPFSYMDERLIGANIAMTTTNGTYAITRSRNAVKVLVGSFLNLEAIVRFLQGERYDVMILCAGWKGRVNLEDTLFAGALIERLKDEYMVPEDSGLMAWRLYTQGKNDLPGFLATSSHVRRLHRLSIHKDIIYCLQHDLYDVIPVLRGSTLVSMEV</sequence>
<keyword evidence="10" id="KW-1185">Reference proteome</keyword>
<dbReference type="EC" id="3.1.3.71" evidence="3 8"/>
<comment type="catalytic activity">
    <reaction evidence="7 8">
        <text>(2R)-O-phospho-3-sulfolactate + H2O = (2R)-3-sulfolactate + phosphate</text>
        <dbReference type="Rhea" id="RHEA:23416"/>
        <dbReference type="ChEBI" id="CHEBI:15377"/>
        <dbReference type="ChEBI" id="CHEBI:15597"/>
        <dbReference type="ChEBI" id="CHEBI:43474"/>
        <dbReference type="ChEBI" id="CHEBI:58738"/>
        <dbReference type="EC" id="3.1.3.71"/>
    </reaction>
</comment>
<evidence type="ECO:0000256" key="4">
    <source>
        <dbReference type="ARBA" id="ARBA00021948"/>
    </source>
</evidence>
<comment type="cofactor">
    <cofactor evidence="1 8">
        <name>Mg(2+)</name>
        <dbReference type="ChEBI" id="CHEBI:18420"/>
    </cofactor>
</comment>
<dbReference type="GO" id="GO:0050532">
    <property type="term" value="F:2-phosphosulfolactate phosphatase activity"/>
    <property type="evidence" value="ECO:0007669"/>
    <property type="project" value="UniProtKB-UniRule"/>
</dbReference>
<evidence type="ECO:0000256" key="5">
    <source>
        <dbReference type="ARBA" id="ARBA00022801"/>
    </source>
</evidence>
<dbReference type="GO" id="GO:0000287">
    <property type="term" value="F:magnesium ion binding"/>
    <property type="evidence" value="ECO:0007669"/>
    <property type="project" value="UniProtKB-UniRule"/>
</dbReference>
<evidence type="ECO:0000313" key="10">
    <source>
        <dbReference type="Proteomes" id="UP000248790"/>
    </source>
</evidence>
<keyword evidence="6 8" id="KW-0460">Magnesium</keyword>
<dbReference type="EMBL" id="QLMC01000001">
    <property type="protein sequence ID" value="RAK02137.1"/>
    <property type="molecule type" value="Genomic_DNA"/>
</dbReference>
<comment type="similarity">
    <text evidence="2 8">Belongs to the ComB family.</text>
</comment>
<dbReference type="AlphaFoldDB" id="A0A327X525"/>
<evidence type="ECO:0000256" key="3">
    <source>
        <dbReference type="ARBA" id="ARBA00012953"/>
    </source>
</evidence>
<dbReference type="PANTHER" id="PTHR37311:SF1">
    <property type="entry name" value="2-PHOSPHOSULFOLACTATE PHOSPHATASE-RELATED"/>
    <property type="match status" value="1"/>
</dbReference>
<accession>A0A327X525</accession>
<dbReference type="OrthoDB" id="4913at2"/>
<evidence type="ECO:0000256" key="2">
    <source>
        <dbReference type="ARBA" id="ARBA00009997"/>
    </source>
</evidence>
<protein>
    <recommendedName>
        <fullName evidence="4 8">Probable 2-phosphosulfolactate phosphatase</fullName>
        <ecNumber evidence="3 8">3.1.3.71</ecNumber>
    </recommendedName>
</protein>
<dbReference type="PANTHER" id="PTHR37311">
    <property type="entry name" value="2-PHOSPHOSULFOLACTATE PHOSPHATASE-RELATED"/>
    <property type="match status" value="1"/>
</dbReference>
<keyword evidence="5 8" id="KW-0378">Hydrolase</keyword>
<dbReference type="InterPro" id="IPR005238">
    <property type="entry name" value="ComB-like"/>
</dbReference>
<evidence type="ECO:0000313" key="9">
    <source>
        <dbReference type="EMBL" id="RAK02137.1"/>
    </source>
</evidence>
<dbReference type="Gene3D" id="3.90.1560.10">
    <property type="entry name" value="ComB-like"/>
    <property type="match status" value="1"/>
</dbReference>
<dbReference type="GO" id="GO:0050545">
    <property type="term" value="F:sulfopyruvate decarboxylase activity"/>
    <property type="evidence" value="ECO:0007669"/>
    <property type="project" value="TreeGrafter"/>
</dbReference>